<organism evidence="1 2">
    <name type="scientific">Jimgerdemannia flammicorona</name>
    <dbReference type="NCBI Taxonomy" id="994334"/>
    <lineage>
        <taxon>Eukaryota</taxon>
        <taxon>Fungi</taxon>
        <taxon>Fungi incertae sedis</taxon>
        <taxon>Mucoromycota</taxon>
        <taxon>Mucoromycotina</taxon>
        <taxon>Endogonomycetes</taxon>
        <taxon>Endogonales</taxon>
        <taxon>Endogonaceae</taxon>
        <taxon>Jimgerdemannia</taxon>
    </lineage>
</organism>
<dbReference type="EMBL" id="RBNJ01003185">
    <property type="protein sequence ID" value="RUS31195.1"/>
    <property type="molecule type" value="Genomic_DNA"/>
</dbReference>
<gene>
    <name evidence="1" type="ORF">BC938DRAFT_478280</name>
</gene>
<protein>
    <submittedName>
        <fullName evidence="1">Uncharacterized protein</fullName>
    </submittedName>
</protein>
<accession>A0A433QN44</accession>
<dbReference type="Proteomes" id="UP000274822">
    <property type="component" value="Unassembled WGS sequence"/>
</dbReference>
<comment type="caution">
    <text evidence="1">The sequence shown here is derived from an EMBL/GenBank/DDBJ whole genome shotgun (WGS) entry which is preliminary data.</text>
</comment>
<name>A0A433QN44_9FUNG</name>
<evidence type="ECO:0000313" key="2">
    <source>
        <dbReference type="Proteomes" id="UP000274822"/>
    </source>
</evidence>
<keyword evidence="2" id="KW-1185">Reference proteome</keyword>
<proteinExistence type="predicted"/>
<sequence>MGPNFKWPSSMDESFRSYVIWALGGEDSTRHDHCEGRNIRFFYNQLDAHAFDDYKNKHVLIHDENVIRFGEEEEDEIDGDPDPNDEISGPIYMLVDKSLLQLPKPVRSSVASGSSARPQKVDAQKIVADNEYLVR</sequence>
<reference evidence="1 2" key="1">
    <citation type="journal article" date="2018" name="New Phytol.">
        <title>Phylogenomics of Endogonaceae and evolution of mycorrhizas within Mucoromycota.</title>
        <authorList>
            <person name="Chang Y."/>
            <person name="Desiro A."/>
            <person name="Na H."/>
            <person name="Sandor L."/>
            <person name="Lipzen A."/>
            <person name="Clum A."/>
            <person name="Barry K."/>
            <person name="Grigoriev I.V."/>
            <person name="Martin F.M."/>
            <person name="Stajich J.E."/>
            <person name="Smith M.E."/>
            <person name="Bonito G."/>
            <person name="Spatafora J.W."/>
        </authorList>
    </citation>
    <scope>NUCLEOTIDE SEQUENCE [LARGE SCALE GENOMIC DNA]</scope>
    <source>
        <strain evidence="1 2">AD002</strain>
    </source>
</reference>
<dbReference type="AlphaFoldDB" id="A0A433QN44"/>
<evidence type="ECO:0000313" key="1">
    <source>
        <dbReference type="EMBL" id="RUS31195.1"/>
    </source>
</evidence>